<gene>
    <name evidence="1" type="ORF">Bxe_A0847</name>
</gene>
<dbReference type="AlphaFoldDB" id="Q13V02"/>
<dbReference type="Pfam" id="PF19888">
    <property type="entry name" value="DUF6361"/>
    <property type="match status" value="1"/>
</dbReference>
<dbReference type="InterPro" id="IPR045941">
    <property type="entry name" value="DUF6361"/>
</dbReference>
<dbReference type="KEGG" id="bxe:Bxe_A0847"/>
<reference evidence="1 2" key="1">
    <citation type="journal article" date="2006" name="Proc. Natl. Acad. Sci. U.S.A.">
        <title>Burkholderia xenovorans LB400 harbors a multi-replicon, 9.73-Mbp genome shaped for versatility.</title>
        <authorList>
            <person name="Chain P.S."/>
            <person name="Denef V.J."/>
            <person name="Konstantinidis K.T."/>
            <person name="Vergez L.M."/>
            <person name="Agullo L."/>
            <person name="Reyes V.L."/>
            <person name="Hauser L."/>
            <person name="Cordova M."/>
            <person name="Gomez L."/>
            <person name="Gonzalez M."/>
            <person name="Land M."/>
            <person name="Lao V."/>
            <person name="Larimer F."/>
            <person name="LiPuma J.J."/>
            <person name="Mahenthiralingam E."/>
            <person name="Malfatti S.A."/>
            <person name="Marx C.J."/>
            <person name="Parnell J.J."/>
            <person name="Ramette A."/>
            <person name="Richardson P."/>
            <person name="Seeger M."/>
            <person name="Smith D."/>
            <person name="Spilker T."/>
            <person name="Sul W.J."/>
            <person name="Tsoi T.V."/>
            <person name="Ulrich L.E."/>
            <person name="Zhulin I.B."/>
            <person name="Tiedje J.M."/>
        </authorList>
    </citation>
    <scope>NUCLEOTIDE SEQUENCE [LARGE SCALE GENOMIC DNA]</scope>
    <source>
        <strain evidence="1 2">LB400</strain>
    </source>
</reference>
<dbReference type="STRING" id="266265.Bxe_A0847"/>
<dbReference type="PATRIC" id="fig|266265.5.peg.3735"/>
<sequence length="408" mass="46383">MASQLSWLDHDAAAAQRSLQILSLFNEPDARDELGIGGIRDSIADQLFPGTSTIQTRLRYVFFVPWLLEQLESRNTSSSAFAGASRAAEFKLLEQLIAHAPPNEPGIIGRDARGELKRLPSSVYWAALGSWGMRRSRVSLQQYFGLADRRSAQRRAQRKRDDNESYDGEQTGRVWDEKLIALRPEGFPAAAQLQLTRHEAEFLLDRWTLNHRNSLLTRLAHDLAKGDPLADAEQIWLHPRKEQFPQEIRLLIADAQRLTILIRGAALLYNLELAKLAPRCDNIVADREPELAVWAEQDLPLCAGWDLDSFWTRVVGKGHTISAPTRDFVRNWLDLALREQKGVAESRDCCQLIRIRESNLKTGGNRSRFENQAARAQWSGKAGLVPLSYRWPVARDFLREWYAGWRAA</sequence>
<dbReference type="RefSeq" id="WP_011489593.1">
    <property type="nucleotide sequence ID" value="NC_007951.1"/>
</dbReference>
<protein>
    <submittedName>
        <fullName evidence="1">Uncharacterized protein</fullName>
    </submittedName>
</protein>
<accession>Q13V02</accession>
<name>Q13V02_PARXL</name>
<dbReference type="KEGG" id="bxb:DR64_3012"/>
<dbReference type="Proteomes" id="UP000001817">
    <property type="component" value="Chromosome 1"/>
</dbReference>
<keyword evidence="2" id="KW-1185">Reference proteome</keyword>
<organism evidence="1 2">
    <name type="scientific">Paraburkholderia xenovorans (strain LB400)</name>
    <dbReference type="NCBI Taxonomy" id="266265"/>
    <lineage>
        <taxon>Bacteria</taxon>
        <taxon>Pseudomonadati</taxon>
        <taxon>Pseudomonadota</taxon>
        <taxon>Betaproteobacteria</taxon>
        <taxon>Burkholderiales</taxon>
        <taxon>Burkholderiaceae</taxon>
        <taxon>Paraburkholderia</taxon>
    </lineage>
</organism>
<evidence type="ECO:0000313" key="2">
    <source>
        <dbReference type="Proteomes" id="UP000001817"/>
    </source>
</evidence>
<proteinExistence type="predicted"/>
<dbReference type="OrthoDB" id="1825624at2"/>
<dbReference type="eggNOG" id="ENOG502ZB6I">
    <property type="taxonomic scope" value="Bacteria"/>
</dbReference>
<evidence type="ECO:0000313" key="1">
    <source>
        <dbReference type="EMBL" id="ABE32087.1"/>
    </source>
</evidence>
<dbReference type="EMBL" id="CP000270">
    <property type="protein sequence ID" value="ABE32087.1"/>
    <property type="molecule type" value="Genomic_DNA"/>
</dbReference>